<reference evidence="2" key="1">
    <citation type="submission" date="2014-09" db="EMBL/GenBank/DDBJ databases">
        <authorList>
            <person name="Magalhaes I.L.F."/>
            <person name="Oliveira U."/>
            <person name="Santos F.R."/>
            <person name="Vidigal T.H.D.A."/>
            <person name="Brescovit A.D."/>
            <person name="Santos A.J."/>
        </authorList>
    </citation>
    <scope>NUCLEOTIDE SEQUENCE</scope>
    <source>
        <tissue evidence="2">Shoot tissue taken approximately 20 cm above the soil surface</tissue>
    </source>
</reference>
<organism evidence="2">
    <name type="scientific">Arundo donax</name>
    <name type="common">Giant reed</name>
    <name type="synonym">Donax arundinaceus</name>
    <dbReference type="NCBI Taxonomy" id="35708"/>
    <lineage>
        <taxon>Eukaryota</taxon>
        <taxon>Viridiplantae</taxon>
        <taxon>Streptophyta</taxon>
        <taxon>Embryophyta</taxon>
        <taxon>Tracheophyta</taxon>
        <taxon>Spermatophyta</taxon>
        <taxon>Magnoliopsida</taxon>
        <taxon>Liliopsida</taxon>
        <taxon>Poales</taxon>
        <taxon>Poaceae</taxon>
        <taxon>PACMAD clade</taxon>
        <taxon>Arundinoideae</taxon>
        <taxon>Arundineae</taxon>
        <taxon>Arundo</taxon>
    </lineage>
</organism>
<accession>A0A0A9C0K3</accession>
<dbReference type="EMBL" id="GBRH01229912">
    <property type="protein sequence ID" value="JAD67983.1"/>
    <property type="molecule type" value="Transcribed_RNA"/>
</dbReference>
<proteinExistence type="predicted"/>
<feature type="region of interest" description="Disordered" evidence="1">
    <location>
        <begin position="1"/>
        <end position="23"/>
    </location>
</feature>
<evidence type="ECO:0000313" key="2">
    <source>
        <dbReference type="EMBL" id="JAD67983.1"/>
    </source>
</evidence>
<dbReference type="AlphaFoldDB" id="A0A0A9C0K3"/>
<evidence type="ECO:0000256" key="1">
    <source>
        <dbReference type="SAM" id="MobiDB-lite"/>
    </source>
</evidence>
<feature type="compositionally biased region" description="Polar residues" evidence="1">
    <location>
        <begin position="1"/>
        <end position="16"/>
    </location>
</feature>
<name>A0A0A9C0K3_ARUDO</name>
<reference evidence="2" key="2">
    <citation type="journal article" date="2015" name="Data Brief">
        <title>Shoot transcriptome of the giant reed, Arundo donax.</title>
        <authorList>
            <person name="Barrero R.A."/>
            <person name="Guerrero F.D."/>
            <person name="Moolhuijzen P."/>
            <person name="Goolsby J.A."/>
            <person name="Tidwell J."/>
            <person name="Bellgard S.E."/>
            <person name="Bellgard M.I."/>
        </authorList>
    </citation>
    <scope>NUCLEOTIDE SEQUENCE</scope>
    <source>
        <tissue evidence="2">Shoot tissue taken approximately 20 cm above the soil surface</tissue>
    </source>
</reference>
<sequence length="52" mass="5575">MPATSRHMSSTTTTAGLSPRPLPITPESTLTLCLQRAGTCLHGLTWHLQIGM</sequence>
<protein>
    <submittedName>
        <fullName evidence="2">Uncharacterized protein</fullName>
    </submittedName>
</protein>